<evidence type="ECO:0000256" key="1">
    <source>
        <dbReference type="SAM" id="MobiDB-lite"/>
    </source>
</evidence>
<accession>A0A8J5X5I9</accession>
<evidence type="ECO:0000313" key="3">
    <source>
        <dbReference type="Proteomes" id="UP000751190"/>
    </source>
</evidence>
<feature type="compositionally biased region" description="Acidic residues" evidence="1">
    <location>
        <begin position="634"/>
        <end position="659"/>
    </location>
</feature>
<dbReference type="AlphaFoldDB" id="A0A8J5X5I9"/>
<protein>
    <submittedName>
        <fullName evidence="2">Uncharacterized protein</fullName>
    </submittedName>
</protein>
<reference evidence="2" key="1">
    <citation type="submission" date="2021-05" db="EMBL/GenBank/DDBJ databases">
        <title>The genome of the haptophyte Pavlova lutheri (Diacronema luteri, Pavlovales) - a model for lipid biosynthesis in eukaryotic algae.</title>
        <authorList>
            <person name="Hulatt C.J."/>
            <person name="Posewitz M.C."/>
        </authorList>
    </citation>
    <scope>NUCLEOTIDE SEQUENCE</scope>
    <source>
        <strain evidence="2">NIVA-4/92</strain>
    </source>
</reference>
<proteinExistence type="predicted"/>
<sequence length="1069" mass="104926">MHDEDPIGDALATYVHLTPADQASMLVQLALQPADALRTEHATALAAVLGQFAASAPVAGGDEIALRAHAPPLSADALSASGRAALVLAARALPSLRVDAAHNGVLCALLGALGQWAWRLPAHAASRVLAPCVDASAAGAAPSIEAGQLVELAAAAAQALAAAPADGPLAAVAIASLALQCATRARADARGALTHGGLHALRACWPWLTERAHAPTAARARLQPLIVELCASLPERAAAEEAAPLYNVLAALAQLSVAHAASGAGGGGAALEGGGRAAPPPGAASADAALAMLAQALRAVGSGARRAAEAAASSDQALAPPAASSAVTFFAAKLHALAACVSALCSADAATTAASAASAATTASATGRGNECAAALLHTVGACMAAYHTMAEVPRAARGAAREQAWANEACEEHARAHVAQFAPALASAMRARAQMSPAAGGAAGGGAAAGAGGCWLALALVRAAEARAARARHAERAAPSAARDAARRARGLCLCACAILRAPQPADVGGAVAALPETISLRCALALVRLLPAARVGSARAPRSLERSVHDALGAFAARATQPRAVAVELLAALPALRAHRLVAEAVGIALAHLPDKTRDASGAYARDARVLAVRQALHEADTGGDSGADSDSASDSDSEFASESESDDAGDDANADADGERRAAAARETSAAGKALDGAAADASALARALCRTAVACAWHQARGGAPHGNTPLLALLPPLPPIGVGGGGGGLGATPVPLPPRHAELALGARAVRWLRRAAPASLAHDEGAAMRQALLDVWLPAAAASLLLGWHAPAPARAAGWQLAASVALLPPTPRGAAPAAPAAAAATLAARLPAALAHAAANLTLCAAGRRLIRALGAAASAFLAARWLADRAAIGDVSRALAAPLRAAVRALGASGGGRALGAAGCAHGACAWRAALALADAAHAICATLPHSALADSPTRPLAAGPAAPTSAEAEVGGLFSSLLALAHCGAAGVRPGGACETAADHAPPRALAVRAHARLCARLERRARGAAAALTELGRTADASVVRAVASALPAVATAQLRSCLDVPPAGARAPWPSTAA</sequence>
<organism evidence="2 3">
    <name type="scientific">Diacronema lutheri</name>
    <name type="common">Unicellular marine alga</name>
    <name type="synonym">Monochrysis lutheri</name>
    <dbReference type="NCBI Taxonomy" id="2081491"/>
    <lineage>
        <taxon>Eukaryota</taxon>
        <taxon>Haptista</taxon>
        <taxon>Haptophyta</taxon>
        <taxon>Pavlovophyceae</taxon>
        <taxon>Pavlovales</taxon>
        <taxon>Pavlovaceae</taxon>
        <taxon>Diacronema</taxon>
    </lineage>
</organism>
<name>A0A8J5X5I9_DIALT</name>
<dbReference type="EMBL" id="JAGTXO010000046">
    <property type="protein sequence ID" value="KAG8458866.1"/>
    <property type="molecule type" value="Genomic_DNA"/>
</dbReference>
<comment type="caution">
    <text evidence="2">The sequence shown here is derived from an EMBL/GenBank/DDBJ whole genome shotgun (WGS) entry which is preliminary data.</text>
</comment>
<dbReference type="Proteomes" id="UP000751190">
    <property type="component" value="Unassembled WGS sequence"/>
</dbReference>
<keyword evidence="3" id="KW-1185">Reference proteome</keyword>
<gene>
    <name evidence="2" type="ORF">KFE25_004200</name>
</gene>
<evidence type="ECO:0000313" key="2">
    <source>
        <dbReference type="EMBL" id="KAG8458866.1"/>
    </source>
</evidence>
<feature type="region of interest" description="Disordered" evidence="1">
    <location>
        <begin position="622"/>
        <end position="668"/>
    </location>
</feature>